<dbReference type="InterPro" id="IPR035070">
    <property type="entry name" value="Streptogrisin_prodomain"/>
</dbReference>
<dbReference type="InterPro" id="IPR043504">
    <property type="entry name" value="Peptidase_S1_PA_chymotrypsin"/>
</dbReference>
<keyword evidence="3" id="KW-1185">Reference proteome</keyword>
<dbReference type="Gene3D" id="3.30.300.50">
    <property type="match status" value="1"/>
</dbReference>
<evidence type="ECO:0000256" key="1">
    <source>
        <dbReference type="SAM" id="SignalP"/>
    </source>
</evidence>
<protein>
    <submittedName>
        <fullName evidence="2">S1 family peptidase</fullName>
    </submittedName>
</protein>
<evidence type="ECO:0000313" key="3">
    <source>
        <dbReference type="Proteomes" id="UP001595914"/>
    </source>
</evidence>
<proteinExistence type="predicted"/>
<dbReference type="EMBL" id="JBHSFO010000004">
    <property type="protein sequence ID" value="MFC4604255.1"/>
    <property type="molecule type" value="Genomic_DNA"/>
</dbReference>
<dbReference type="Gene3D" id="2.40.10.10">
    <property type="entry name" value="Trypsin-like serine proteases"/>
    <property type="match status" value="2"/>
</dbReference>
<gene>
    <name evidence="2" type="ORF">ACFO6S_11220</name>
</gene>
<dbReference type="Proteomes" id="UP001595914">
    <property type="component" value="Unassembled WGS sequence"/>
</dbReference>
<comment type="caution">
    <text evidence="2">The sequence shown here is derived from an EMBL/GenBank/DDBJ whole genome shotgun (WGS) entry which is preliminary data.</text>
</comment>
<dbReference type="CDD" id="cd21112">
    <property type="entry name" value="alphaLP-like"/>
    <property type="match status" value="1"/>
</dbReference>
<keyword evidence="1" id="KW-0732">Signal</keyword>
<feature type="chain" id="PRO_5045770587" evidence="1">
    <location>
        <begin position="28"/>
        <end position="434"/>
    </location>
</feature>
<organism evidence="2 3">
    <name type="scientific">Rhodococcus kronopolitis</name>
    <dbReference type="NCBI Taxonomy" id="1460226"/>
    <lineage>
        <taxon>Bacteria</taxon>
        <taxon>Bacillati</taxon>
        <taxon>Actinomycetota</taxon>
        <taxon>Actinomycetes</taxon>
        <taxon>Mycobacteriales</taxon>
        <taxon>Nocardiaceae</taxon>
        <taxon>Rhodococcus</taxon>
    </lineage>
</organism>
<sequence length="434" mass="44475">MRSVRARRAAMIGSAALLLLAPTVALAHAEPAPAAPSTTVELPPELVAAIQRDLGLTAEQYLSKADAGQQLVEFANSLREKYPDVFAGAWLDPSGNPLIGLADGDGKDAARKAAEELGYQVKDLPRSERTLGDQLNKARDWVSTLPAPLAGLIGATGVDVINNHLVMQVSDTATGLGLQLPDFLKAVNIITVPDLGSVGPQPIDAPGGVASQGGDSYAAEGPAGAFRCSLGFNGTNGAGQVVNISAGHCDPSRGTAGTPNASVAFDMRGPGVFGDRFGTFARSNVDGHDFSVIRIDDNAANRFRNNLVRVPGAGPVPIDGTADPVVGAPVCKSGLTTGFSCGTINGINLTVDVGARTLTHGFSSNICALQGDSGGTMITGRRALGISSASNVGDMQMCEIAQVVTLLAGDAPTLYATPINAILRDNPGLSVRTY</sequence>
<dbReference type="InterPro" id="IPR009003">
    <property type="entry name" value="Peptidase_S1_PA"/>
</dbReference>
<evidence type="ECO:0000313" key="2">
    <source>
        <dbReference type="EMBL" id="MFC4604255.1"/>
    </source>
</evidence>
<reference evidence="3" key="1">
    <citation type="journal article" date="2019" name="Int. J. Syst. Evol. Microbiol.">
        <title>The Global Catalogue of Microorganisms (GCM) 10K type strain sequencing project: providing services to taxonomists for standard genome sequencing and annotation.</title>
        <authorList>
            <consortium name="The Broad Institute Genomics Platform"/>
            <consortium name="The Broad Institute Genome Sequencing Center for Infectious Disease"/>
            <person name="Wu L."/>
            <person name="Ma J."/>
        </authorList>
    </citation>
    <scope>NUCLEOTIDE SEQUENCE [LARGE SCALE GENOMIC DNA]</scope>
    <source>
        <strain evidence="3">CCUG 54520</strain>
    </source>
</reference>
<dbReference type="SUPFAM" id="SSF50494">
    <property type="entry name" value="Trypsin-like serine proteases"/>
    <property type="match status" value="1"/>
</dbReference>
<name>A0ABV9FTC8_9NOCA</name>
<dbReference type="RefSeq" id="WP_378416889.1">
    <property type="nucleotide sequence ID" value="NZ_JBHSFO010000004.1"/>
</dbReference>
<feature type="signal peptide" evidence="1">
    <location>
        <begin position="1"/>
        <end position="27"/>
    </location>
</feature>
<accession>A0ABV9FTC8</accession>